<dbReference type="NCBIfam" id="TIGR01018">
    <property type="entry name" value="uS4_arch"/>
    <property type="match status" value="1"/>
</dbReference>
<evidence type="ECO:0000313" key="9">
    <source>
        <dbReference type="EMBL" id="RZN73110.1"/>
    </source>
</evidence>
<dbReference type="GO" id="GO:0003735">
    <property type="term" value="F:structural constituent of ribosome"/>
    <property type="evidence" value="ECO:0007669"/>
    <property type="project" value="InterPro"/>
</dbReference>
<reference evidence="9 10" key="1">
    <citation type="journal article" date="2019" name="Nat. Microbiol.">
        <title>Wide diversity of methane and short-chain alkane metabolisms in uncultured archaea.</title>
        <authorList>
            <person name="Borrel G."/>
            <person name="Adam P.S."/>
            <person name="McKay L.J."/>
            <person name="Chen L.X."/>
            <person name="Sierra-Garcia I.N."/>
            <person name="Sieber C.M."/>
            <person name="Letourneur Q."/>
            <person name="Ghozlane A."/>
            <person name="Andersen G.L."/>
            <person name="Li W.J."/>
            <person name="Hallam S.J."/>
            <person name="Muyzer G."/>
            <person name="de Oliveira V.M."/>
            <person name="Inskeep W.P."/>
            <person name="Banfield J.F."/>
            <person name="Gribaldo S."/>
        </authorList>
    </citation>
    <scope>NUCLEOTIDE SEQUENCE [LARGE SCALE GENOMIC DNA]</scope>
    <source>
        <strain evidence="9">NM1b</strain>
    </source>
</reference>
<dbReference type="HAMAP" id="MF_01306_A">
    <property type="entry name" value="Ribosomal_uS4_A"/>
    <property type="match status" value="1"/>
</dbReference>
<keyword evidence="2 6" id="KW-0699">rRNA-binding</keyword>
<evidence type="ECO:0000313" key="10">
    <source>
        <dbReference type="Proteomes" id="UP000320766"/>
    </source>
</evidence>
<keyword evidence="5 6" id="KW-0687">Ribonucleoprotein</keyword>
<comment type="similarity">
    <text evidence="1 6">Belongs to the universal ribosomal protein uS4 family.</text>
</comment>
<dbReference type="InterPro" id="IPR022801">
    <property type="entry name" value="Ribosomal_uS4"/>
</dbReference>
<dbReference type="CDD" id="cd00165">
    <property type="entry name" value="S4"/>
    <property type="match status" value="1"/>
</dbReference>
<evidence type="ECO:0000256" key="3">
    <source>
        <dbReference type="ARBA" id="ARBA00022884"/>
    </source>
</evidence>
<dbReference type="InterPro" id="IPR022802">
    <property type="entry name" value="Ribosomal_uS4_arc"/>
</dbReference>
<keyword evidence="3 6" id="KW-0694">RNA-binding</keyword>
<evidence type="ECO:0000256" key="1">
    <source>
        <dbReference type="ARBA" id="ARBA00007465"/>
    </source>
</evidence>
<keyword evidence="4 6" id="KW-0689">Ribosomal protein</keyword>
<evidence type="ECO:0000259" key="8">
    <source>
        <dbReference type="SMART" id="SM01390"/>
    </source>
</evidence>
<dbReference type="PANTHER" id="PTHR11831:SF5">
    <property type="entry name" value="40S RIBOSOMAL PROTEIN S9"/>
    <property type="match status" value="1"/>
</dbReference>
<dbReference type="InterPro" id="IPR005710">
    <property type="entry name" value="Ribosomal_uS4_euk/arc"/>
</dbReference>
<protein>
    <recommendedName>
        <fullName evidence="6">Small ribosomal subunit protein uS4</fullName>
    </recommendedName>
</protein>
<dbReference type="GO" id="GO:0015935">
    <property type="term" value="C:small ribosomal subunit"/>
    <property type="evidence" value="ECO:0007669"/>
    <property type="project" value="InterPro"/>
</dbReference>
<dbReference type="NCBIfam" id="NF003139">
    <property type="entry name" value="PRK04051.1"/>
    <property type="match status" value="1"/>
</dbReference>
<name>A0A520KYL0_9EURY</name>
<proteinExistence type="inferred from homology"/>
<evidence type="ECO:0000256" key="2">
    <source>
        <dbReference type="ARBA" id="ARBA00022730"/>
    </source>
</evidence>
<dbReference type="SMART" id="SM00363">
    <property type="entry name" value="S4"/>
    <property type="match status" value="1"/>
</dbReference>
<comment type="function">
    <text evidence="6">With S5 and S12 plays an important role in translational accuracy.</text>
</comment>
<dbReference type="Proteomes" id="UP000320766">
    <property type="component" value="Unassembled WGS sequence"/>
</dbReference>
<dbReference type="InterPro" id="IPR002942">
    <property type="entry name" value="S4_RNA-bd"/>
</dbReference>
<comment type="caution">
    <text evidence="9">The sequence shown here is derived from an EMBL/GenBank/DDBJ whole genome shotgun (WGS) entry which is preliminary data.</text>
</comment>
<dbReference type="InterPro" id="IPR001912">
    <property type="entry name" value="Ribosomal_uS4_N"/>
</dbReference>
<evidence type="ECO:0000256" key="4">
    <source>
        <dbReference type="ARBA" id="ARBA00022980"/>
    </source>
</evidence>
<dbReference type="GO" id="GO:0019843">
    <property type="term" value="F:rRNA binding"/>
    <property type="evidence" value="ECO:0007669"/>
    <property type="project" value="UniProtKB-UniRule"/>
</dbReference>
<evidence type="ECO:0000256" key="6">
    <source>
        <dbReference type="HAMAP-Rule" id="MF_01306"/>
    </source>
</evidence>
<dbReference type="Gene3D" id="3.10.290.10">
    <property type="entry name" value="RNA-binding S4 domain"/>
    <property type="match status" value="1"/>
</dbReference>
<dbReference type="InterPro" id="IPR036986">
    <property type="entry name" value="S4_RNA-bd_sf"/>
</dbReference>
<dbReference type="AlphaFoldDB" id="A0A520KYL0"/>
<dbReference type="EMBL" id="RXIL01000019">
    <property type="protein sequence ID" value="RZN73110.1"/>
    <property type="molecule type" value="Genomic_DNA"/>
</dbReference>
<dbReference type="SUPFAM" id="SSF55174">
    <property type="entry name" value="Alpha-L RNA-binding motif"/>
    <property type="match status" value="1"/>
</dbReference>
<dbReference type="GO" id="GO:0006412">
    <property type="term" value="P:translation"/>
    <property type="evidence" value="ECO:0007669"/>
    <property type="project" value="UniProtKB-UniRule"/>
</dbReference>
<gene>
    <name evidence="6" type="primary">rps4</name>
    <name evidence="9" type="ORF">EF807_01080</name>
</gene>
<evidence type="ECO:0000256" key="5">
    <source>
        <dbReference type="ARBA" id="ARBA00023274"/>
    </source>
</evidence>
<dbReference type="SMART" id="SM01390">
    <property type="entry name" value="Ribosomal_S4"/>
    <property type="match status" value="1"/>
</dbReference>
<organism evidence="9 10">
    <name type="scientific">Candidatus Methanolliviera hydrocarbonicum</name>
    <dbReference type="NCBI Taxonomy" id="2491085"/>
    <lineage>
        <taxon>Archaea</taxon>
        <taxon>Methanobacteriati</taxon>
        <taxon>Methanobacteriota</taxon>
        <taxon>Candidatus Methanoliparia</taxon>
        <taxon>Candidatus Methanoliparales</taxon>
        <taxon>Candidatus Methanollivieraceae</taxon>
        <taxon>Candidatus Methanolliviera</taxon>
    </lineage>
</organism>
<feature type="domain" description="Small ribosomal subunit protein uS4 N-terminal" evidence="8">
    <location>
        <begin position="5"/>
        <end position="108"/>
    </location>
</feature>
<comment type="function">
    <text evidence="6">One of the primary rRNA binding proteins, it binds directly to 16S rRNA where it nucleates assembly of the body of the 30S subunit.</text>
</comment>
<feature type="domain" description="RNA-binding S4" evidence="7">
    <location>
        <begin position="109"/>
        <end position="172"/>
    </location>
</feature>
<sequence>MGTPKRRRRLYRTPVHPWQKARLDEEGDIVGAYGLRNKRELWRAGEELRKYRQAARNLLAEFAARADSETANKRRDEIVNKLRRYGILEGSADPLDEVLSLDVKRFLNRRLQTIVYKKGLANSPKQSRQLIVHGHIAVEGRRITIPSYLVKKDEEEKVSYDERAPIKVQNAEAV</sequence>
<dbReference type="PANTHER" id="PTHR11831">
    <property type="entry name" value="30S 40S RIBOSOMAL PROTEIN"/>
    <property type="match status" value="1"/>
</dbReference>
<evidence type="ECO:0000259" key="7">
    <source>
        <dbReference type="SMART" id="SM00363"/>
    </source>
</evidence>
<dbReference type="Pfam" id="PF01479">
    <property type="entry name" value="S4"/>
    <property type="match status" value="1"/>
</dbReference>
<dbReference type="GO" id="GO:0042274">
    <property type="term" value="P:ribosomal small subunit biogenesis"/>
    <property type="evidence" value="ECO:0007669"/>
    <property type="project" value="TreeGrafter"/>
</dbReference>
<comment type="subunit">
    <text evidence="6">Part of the 30S ribosomal subunit. Contacts protein S5. The interaction surface between S4 and S5 is involved in control of translational fidelity.</text>
</comment>
<dbReference type="PROSITE" id="PS50889">
    <property type="entry name" value="S4"/>
    <property type="match status" value="1"/>
</dbReference>
<accession>A0A520KYL0</accession>